<feature type="coiled-coil region" evidence="5">
    <location>
        <begin position="270"/>
        <end position="297"/>
    </location>
</feature>
<keyword evidence="3" id="KW-0479">Metal-binding</keyword>
<evidence type="ECO:0000256" key="4">
    <source>
        <dbReference type="ARBA" id="ARBA00022842"/>
    </source>
</evidence>
<evidence type="ECO:0000256" key="5">
    <source>
        <dbReference type="SAM" id="Coils"/>
    </source>
</evidence>
<dbReference type="AlphaFoldDB" id="A0A2V1DDC6"/>
<organism evidence="7 8">
    <name type="scientific">Periconia macrospinosa</name>
    <dbReference type="NCBI Taxonomy" id="97972"/>
    <lineage>
        <taxon>Eukaryota</taxon>
        <taxon>Fungi</taxon>
        <taxon>Dikarya</taxon>
        <taxon>Ascomycota</taxon>
        <taxon>Pezizomycotina</taxon>
        <taxon>Dothideomycetes</taxon>
        <taxon>Pleosporomycetidae</taxon>
        <taxon>Pleosporales</taxon>
        <taxon>Massarineae</taxon>
        <taxon>Periconiaceae</taxon>
        <taxon>Periconia</taxon>
    </lineage>
</organism>
<evidence type="ECO:0000256" key="2">
    <source>
        <dbReference type="ARBA" id="ARBA00022679"/>
    </source>
</evidence>
<dbReference type="Proteomes" id="UP000244855">
    <property type="component" value="Unassembled WGS sequence"/>
</dbReference>
<dbReference type="GO" id="GO:0043386">
    <property type="term" value="P:mycotoxin biosynthetic process"/>
    <property type="evidence" value="ECO:0007669"/>
    <property type="project" value="UniProtKB-ARBA"/>
</dbReference>
<evidence type="ECO:0000256" key="3">
    <source>
        <dbReference type="ARBA" id="ARBA00022723"/>
    </source>
</evidence>
<dbReference type="SUPFAM" id="SSF48576">
    <property type="entry name" value="Terpenoid synthases"/>
    <property type="match status" value="2"/>
</dbReference>
<dbReference type="PROSITE" id="PS00723">
    <property type="entry name" value="POLYPRENYL_SYNTHASE_1"/>
    <property type="match status" value="1"/>
</dbReference>
<dbReference type="SFLD" id="SFLDS00005">
    <property type="entry name" value="Isoprenoid_Synthase_Type_I"/>
    <property type="match status" value="1"/>
</dbReference>
<dbReference type="PANTHER" id="PTHR12001:SF72">
    <property type="entry name" value="THIJ_PFPI FAMILY PROTEIN (AFU_ORTHOLOGUE AFUA_3G01210)-RELATED"/>
    <property type="match status" value="1"/>
</dbReference>
<dbReference type="PROSITE" id="PS00444">
    <property type="entry name" value="POLYPRENYL_SYNTHASE_2"/>
    <property type="match status" value="1"/>
</dbReference>
<dbReference type="EC" id="2.5.1.29" evidence="1"/>
<name>A0A2V1DDC6_9PLEO</name>
<dbReference type="GO" id="GO:0004311">
    <property type="term" value="F:geranylgeranyl diphosphate synthase activity"/>
    <property type="evidence" value="ECO:0007669"/>
    <property type="project" value="UniProtKB-EC"/>
</dbReference>
<dbReference type="Pfam" id="PF19086">
    <property type="entry name" value="Terpene_syn_C_2"/>
    <property type="match status" value="1"/>
</dbReference>
<protein>
    <recommendedName>
        <fullName evidence="1">geranylgeranyl diphosphate synthase</fullName>
        <ecNumber evidence="1">2.5.1.29</ecNumber>
    </recommendedName>
</protein>
<evidence type="ECO:0000256" key="1">
    <source>
        <dbReference type="ARBA" id="ARBA00012382"/>
    </source>
</evidence>
<dbReference type="EMBL" id="KZ805506">
    <property type="protein sequence ID" value="PVH95144.1"/>
    <property type="molecule type" value="Genomic_DNA"/>
</dbReference>
<dbReference type="InterPro" id="IPR008949">
    <property type="entry name" value="Isoprenoid_synthase_dom_sf"/>
</dbReference>
<sequence length="732" mass="83623">MAAAQNAPEIIWVYSKPLDPDYVKKAGCFTSLPVRVHKDNHLADAATHHLATEWGYVMENGKAVQHPRLWSTEGDYSSFFYPECIPERLGPMAYLTELAFIHDVDIAEEYNYEGAMDEHNSLAVAMSVDDAMPVQTQRQAKMKKLLSKAILECFQMDKDVGLEIVDSYRKIWLVKMEMPNTNDIACLEDYIDFRRLNAGSAAYWTMVGFSHGRRYTKEDYEIMKDVVEAAERALIYINDYFSYSKEKAGAAKLPGGRIVNVVAMFMKFENLSEEDALKRARQEIINQEARFLTVKEEFYRNNPDVPFYLRQWTEVCGSVIGGSHFWSSQSPRYNFWKRQPFNSNGKIPNDDTQLTQKFRENGALDQNGAFNQHSKRKADCLDPEDPPQREQIVEDSGVKPTDSAPHRSTEVYLSSEALLAPCNYIKSLPSKSVRRVLIDAFNVWLEVPFVSLEVIKRVVDDLHTSSLILDDIQDDSPLRRGKTAAHLIFGTSQSINSATYMFVDAVQRVNRLSNPNMTRVLLEELENLFVGQSWDLNWKSSFTCPSEAEYLAMVDKKTGAMFGMLLRLMQAASPRAATYDLQPLAHMMGRWYQVRDDYMNLQGAEYSKQKGFCEDLDEGKISYPIVHCCNAQPTFGSLILGIFRQKQKNQFQNLLMESKMQILECLEKAGTFEATWDLITNMQDEIEEKIKDLKIQSKEENPTLRLLIKVLNVPKPGTRSIPNGTKGTFDVM</sequence>
<keyword evidence="4" id="KW-0460">Magnesium</keyword>
<dbReference type="GO" id="GO:0046872">
    <property type="term" value="F:metal ion binding"/>
    <property type="evidence" value="ECO:0007669"/>
    <property type="project" value="UniProtKB-KW"/>
</dbReference>
<dbReference type="InterPro" id="IPR000092">
    <property type="entry name" value="Polyprenyl_synt"/>
</dbReference>
<accession>A0A2V1DDC6</accession>
<dbReference type="Pfam" id="PF00348">
    <property type="entry name" value="polyprenyl_synt"/>
    <property type="match status" value="1"/>
</dbReference>
<keyword evidence="2" id="KW-0808">Transferase</keyword>
<evidence type="ECO:0000313" key="7">
    <source>
        <dbReference type="EMBL" id="PVH95144.1"/>
    </source>
</evidence>
<evidence type="ECO:0000313" key="8">
    <source>
        <dbReference type="Proteomes" id="UP000244855"/>
    </source>
</evidence>
<dbReference type="InterPro" id="IPR033749">
    <property type="entry name" value="Polyprenyl_synt_CS"/>
</dbReference>
<proteinExistence type="predicted"/>
<keyword evidence="8" id="KW-1185">Reference proteome</keyword>
<dbReference type="GO" id="GO:0008299">
    <property type="term" value="P:isoprenoid biosynthetic process"/>
    <property type="evidence" value="ECO:0007669"/>
    <property type="project" value="InterPro"/>
</dbReference>
<dbReference type="OrthoDB" id="6921389at2759"/>
<evidence type="ECO:0000256" key="6">
    <source>
        <dbReference type="SAM" id="MobiDB-lite"/>
    </source>
</evidence>
<reference evidence="7 8" key="1">
    <citation type="journal article" date="2018" name="Sci. Rep.">
        <title>Comparative genomics provides insights into the lifestyle and reveals functional heterogeneity of dark septate endophytic fungi.</title>
        <authorList>
            <person name="Knapp D.G."/>
            <person name="Nemeth J.B."/>
            <person name="Barry K."/>
            <person name="Hainaut M."/>
            <person name="Henrissat B."/>
            <person name="Johnson J."/>
            <person name="Kuo A."/>
            <person name="Lim J.H.P."/>
            <person name="Lipzen A."/>
            <person name="Nolan M."/>
            <person name="Ohm R.A."/>
            <person name="Tamas L."/>
            <person name="Grigoriev I.V."/>
            <person name="Spatafora J.W."/>
            <person name="Nagy L.G."/>
            <person name="Kovacs G.M."/>
        </authorList>
    </citation>
    <scope>NUCLEOTIDE SEQUENCE [LARGE SCALE GENOMIC DNA]</scope>
    <source>
        <strain evidence="7 8">DSE2036</strain>
    </source>
</reference>
<dbReference type="PANTHER" id="PTHR12001">
    <property type="entry name" value="GERANYLGERANYL PYROPHOSPHATE SYNTHASE"/>
    <property type="match status" value="1"/>
</dbReference>
<feature type="region of interest" description="Disordered" evidence="6">
    <location>
        <begin position="366"/>
        <end position="406"/>
    </location>
</feature>
<dbReference type="GO" id="GO:0046165">
    <property type="term" value="P:alcohol biosynthetic process"/>
    <property type="evidence" value="ECO:0007669"/>
    <property type="project" value="UniProtKB-ARBA"/>
</dbReference>
<dbReference type="STRING" id="97972.A0A2V1DDC6"/>
<gene>
    <name evidence="7" type="ORF">DM02DRAFT_537951</name>
</gene>
<keyword evidence="5" id="KW-0175">Coiled coil</keyword>
<dbReference type="Gene3D" id="1.10.600.10">
    <property type="entry name" value="Farnesyl Diphosphate Synthase"/>
    <property type="match status" value="2"/>
</dbReference>